<dbReference type="RefSeq" id="WP_232593761.1">
    <property type="nucleotide sequence ID" value="NZ_BSPD01000073.1"/>
</dbReference>
<dbReference type="PANTHER" id="PTHR10869">
    <property type="entry name" value="PROLYL 4-HYDROXYLASE ALPHA SUBUNIT"/>
    <property type="match status" value="1"/>
</dbReference>
<comment type="caution">
    <text evidence="8">The sequence shown here is derived from an EMBL/GenBank/DDBJ whole genome shotgun (WGS) entry which is preliminary data.</text>
</comment>
<protein>
    <recommendedName>
        <fullName evidence="7">Fe2OG dioxygenase domain-containing protein</fullName>
    </recommendedName>
</protein>
<dbReference type="GO" id="GO:0031418">
    <property type="term" value="F:L-ascorbic acid binding"/>
    <property type="evidence" value="ECO:0007669"/>
    <property type="project" value="UniProtKB-KW"/>
</dbReference>
<dbReference type="GO" id="GO:0005506">
    <property type="term" value="F:iron ion binding"/>
    <property type="evidence" value="ECO:0007669"/>
    <property type="project" value="InterPro"/>
</dbReference>
<evidence type="ECO:0000256" key="2">
    <source>
        <dbReference type="ARBA" id="ARBA00022723"/>
    </source>
</evidence>
<evidence type="ECO:0000256" key="5">
    <source>
        <dbReference type="ARBA" id="ARBA00023002"/>
    </source>
</evidence>
<dbReference type="Proteomes" id="UP001156870">
    <property type="component" value="Unassembled WGS sequence"/>
</dbReference>
<dbReference type="PROSITE" id="PS51471">
    <property type="entry name" value="FE2OG_OXY"/>
    <property type="match status" value="1"/>
</dbReference>
<comment type="cofactor">
    <cofactor evidence="1">
        <name>L-ascorbate</name>
        <dbReference type="ChEBI" id="CHEBI:38290"/>
    </cofactor>
</comment>
<dbReference type="InterPro" id="IPR005123">
    <property type="entry name" value="Oxoglu/Fe-dep_dioxygenase_dom"/>
</dbReference>
<keyword evidence="4" id="KW-0223">Dioxygenase</keyword>
<dbReference type="InterPro" id="IPR006620">
    <property type="entry name" value="Pro_4_hyd_alph"/>
</dbReference>
<keyword evidence="5" id="KW-0560">Oxidoreductase</keyword>
<dbReference type="GO" id="GO:0016705">
    <property type="term" value="F:oxidoreductase activity, acting on paired donors, with incorporation or reduction of molecular oxygen"/>
    <property type="evidence" value="ECO:0007669"/>
    <property type="project" value="InterPro"/>
</dbReference>
<evidence type="ECO:0000256" key="3">
    <source>
        <dbReference type="ARBA" id="ARBA00022896"/>
    </source>
</evidence>
<dbReference type="Gene3D" id="2.60.120.620">
    <property type="entry name" value="q2cbj1_9rhob like domain"/>
    <property type="match status" value="2"/>
</dbReference>
<reference evidence="8 9" key="1">
    <citation type="journal article" date="2014" name="Int. J. Syst. Evol. Microbiol.">
        <title>Complete genome sequence of Corynebacterium casei LMG S-19264T (=DSM 44701T), isolated from a smear-ripened cheese.</title>
        <authorList>
            <consortium name="US DOE Joint Genome Institute (JGI-PGF)"/>
            <person name="Walter F."/>
            <person name="Albersmeier A."/>
            <person name="Kalinowski J."/>
            <person name="Ruckert C."/>
        </authorList>
    </citation>
    <scope>NUCLEOTIDE SEQUENCE [LARGE SCALE GENOMIC DNA]</scope>
    <source>
        <strain evidence="8 9">NBRC 110095</strain>
    </source>
</reference>
<dbReference type="PANTHER" id="PTHR10869:SF246">
    <property type="entry name" value="TRANSMEMBRANE PROLYL 4-HYDROXYLASE"/>
    <property type="match status" value="1"/>
</dbReference>
<keyword evidence="6" id="KW-0408">Iron</keyword>
<evidence type="ECO:0000256" key="1">
    <source>
        <dbReference type="ARBA" id="ARBA00001961"/>
    </source>
</evidence>
<dbReference type="GO" id="GO:0051213">
    <property type="term" value="F:dioxygenase activity"/>
    <property type="evidence" value="ECO:0007669"/>
    <property type="project" value="UniProtKB-KW"/>
</dbReference>
<gene>
    <name evidence="8" type="ORF">GCM10007877_29550</name>
</gene>
<evidence type="ECO:0000256" key="4">
    <source>
        <dbReference type="ARBA" id="ARBA00022964"/>
    </source>
</evidence>
<dbReference type="InterPro" id="IPR044862">
    <property type="entry name" value="Pro_4_hyd_alph_FE2OG_OXY"/>
</dbReference>
<accession>A0AA37TBE2</accession>
<organism evidence="8 9">
    <name type="scientific">Marinibactrum halimedae</name>
    <dbReference type="NCBI Taxonomy" id="1444977"/>
    <lineage>
        <taxon>Bacteria</taxon>
        <taxon>Pseudomonadati</taxon>
        <taxon>Pseudomonadota</taxon>
        <taxon>Gammaproteobacteria</taxon>
        <taxon>Cellvibrionales</taxon>
        <taxon>Cellvibrionaceae</taxon>
        <taxon>Marinibactrum</taxon>
    </lineage>
</organism>
<keyword evidence="3" id="KW-0847">Vitamin C</keyword>
<feature type="domain" description="Fe2OG dioxygenase" evidence="7">
    <location>
        <begin position="1"/>
        <end position="105"/>
    </location>
</feature>
<dbReference type="SMART" id="SM00702">
    <property type="entry name" value="P4Hc"/>
    <property type="match status" value="1"/>
</dbReference>
<proteinExistence type="predicted"/>
<evidence type="ECO:0000256" key="6">
    <source>
        <dbReference type="ARBA" id="ARBA00023004"/>
    </source>
</evidence>
<sequence length="309" mass="35855">MIQGQYYEVGQEFKPHTDFFEEHEIDQHGAVMGQRTFTVMIYLNTVEEGGETEFPRLNAKFAPKCGTAVIWSSLYSDGAPNINSLHHAHPVKKGYKAVITKWFRSSSRITPAPPMFVKEHNEYIPTFTRQGFQKAKMAPELFQEIQTFYHARRELSQDEHVPGDFIANETKKEKSSVLVDLSSALRDKIHDYMKPLLSQWCGQELEPTYVYGIRTYLRGAYLKCHRDRIETHIISAIINVDQTVDQPWALVIDDHDYREHRVYLEPGEMVFYEGGRLRHGRPDAFNGDEFANIFCHFKPTSYLPPQDFS</sequence>
<name>A0AA37TBE2_9GAMM</name>
<keyword evidence="9" id="KW-1185">Reference proteome</keyword>
<evidence type="ECO:0000313" key="9">
    <source>
        <dbReference type="Proteomes" id="UP001156870"/>
    </source>
</evidence>
<evidence type="ECO:0000259" key="7">
    <source>
        <dbReference type="PROSITE" id="PS51471"/>
    </source>
</evidence>
<keyword evidence="2" id="KW-0479">Metal-binding</keyword>
<dbReference type="Pfam" id="PF13640">
    <property type="entry name" value="2OG-FeII_Oxy_3"/>
    <property type="match status" value="1"/>
</dbReference>
<dbReference type="InterPro" id="IPR045054">
    <property type="entry name" value="P4HA-like"/>
</dbReference>
<dbReference type="EMBL" id="BSPD01000073">
    <property type="protein sequence ID" value="GLS27236.1"/>
    <property type="molecule type" value="Genomic_DNA"/>
</dbReference>
<dbReference type="AlphaFoldDB" id="A0AA37TBE2"/>
<evidence type="ECO:0000313" key="8">
    <source>
        <dbReference type="EMBL" id="GLS27236.1"/>
    </source>
</evidence>